<dbReference type="InterPro" id="IPR032858">
    <property type="entry name" value="CcoP_N"/>
</dbReference>
<keyword evidence="8 19" id="KW-0679">Respiratory chain</keyword>
<organism evidence="22 23">
    <name type="scientific">Psychrosphaera aquimarina</name>
    <dbReference type="NCBI Taxonomy" id="2044854"/>
    <lineage>
        <taxon>Bacteria</taxon>
        <taxon>Pseudomonadati</taxon>
        <taxon>Pseudomonadota</taxon>
        <taxon>Gammaproteobacteria</taxon>
        <taxon>Alteromonadales</taxon>
        <taxon>Pseudoalteromonadaceae</taxon>
        <taxon>Psychrosphaera</taxon>
    </lineage>
</organism>
<dbReference type="InterPro" id="IPR009056">
    <property type="entry name" value="Cyt_c-like_dom"/>
</dbReference>
<feature type="transmembrane region" description="Helical" evidence="20">
    <location>
        <begin position="57"/>
        <end position="75"/>
    </location>
</feature>
<evidence type="ECO:0000256" key="19">
    <source>
        <dbReference type="PIRNR" id="PIRNR000006"/>
    </source>
</evidence>
<evidence type="ECO:0000256" key="2">
    <source>
        <dbReference type="ARBA" id="ARBA00004673"/>
    </source>
</evidence>
<feature type="transmembrane region" description="Helical" evidence="20">
    <location>
        <begin position="7"/>
        <end position="28"/>
    </location>
</feature>
<feature type="domain" description="Cytochrome c" evidence="21">
    <location>
        <begin position="179"/>
        <end position="260"/>
    </location>
</feature>
<comment type="pathway">
    <text evidence="2 19">Energy metabolism; oxidative phosphorylation.</text>
</comment>
<name>A0ABU3QWF4_9GAMM</name>
<dbReference type="Gene3D" id="6.10.280.130">
    <property type="match status" value="1"/>
</dbReference>
<reference evidence="22 23" key="1">
    <citation type="submission" date="2023-10" db="EMBL/GenBank/DDBJ databases">
        <title>Psychrosphaera aquimaarina strain SW33 isolated from seawater.</title>
        <authorList>
            <person name="Bayburt H."/>
            <person name="Kim J.M."/>
            <person name="Choi B.J."/>
            <person name="Jeon C.O."/>
        </authorList>
    </citation>
    <scope>NUCLEOTIDE SEQUENCE [LARGE SCALE GENOMIC DNA]</scope>
    <source>
        <strain evidence="22 23">KCTC 52743</strain>
    </source>
</reference>
<comment type="subcellular location">
    <subcellularLocation>
        <location evidence="1 19">Cell inner membrane</location>
    </subcellularLocation>
</comment>
<evidence type="ECO:0000256" key="7">
    <source>
        <dbReference type="ARBA" id="ARBA00022617"/>
    </source>
</evidence>
<evidence type="ECO:0000256" key="1">
    <source>
        <dbReference type="ARBA" id="ARBA00004533"/>
    </source>
</evidence>
<keyword evidence="5 19" id="KW-1003">Cell membrane</keyword>
<keyword evidence="15 19" id="KW-0560">Oxidoreductase</keyword>
<accession>A0ABU3QWF4</accession>
<keyword evidence="17 19" id="KW-0406">Ion transport</keyword>
<dbReference type="RefSeq" id="WP_315945655.1">
    <property type="nucleotide sequence ID" value="NZ_JAWCUA010000001.1"/>
</dbReference>
<keyword evidence="12 19" id="KW-0375">Hydrogen ion transport</keyword>
<comment type="function">
    <text evidence="19">C-type cytochrome. Part of the cbb3-type cytochrome c oxidase complex.</text>
</comment>
<evidence type="ECO:0000256" key="18">
    <source>
        <dbReference type="ARBA" id="ARBA00023136"/>
    </source>
</evidence>
<evidence type="ECO:0000256" key="8">
    <source>
        <dbReference type="ARBA" id="ARBA00022660"/>
    </source>
</evidence>
<proteinExistence type="inferred from homology"/>
<evidence type="ECO:0000256" key="3">
    <source>
        <dbReference type="ARBA" id="ARBA00006113"/>
    </source>
</evidence>
<keyword evidence="16 19" id="KW-0408">Iron</keyword>
<feature type="domain" description="Cytochrome c" evidence="21">
    <location>
        <begin position="267"/>
        <end position="351"/>
    </location>
</feature>
<comment type="caution">
    <text evidence="22">The sequence shown here is derived from an EMBL/GenBank/DDBJ whole genome shotgun (WGS) entry which is preliminary data.</text>
</comment>
<comment type="cofactor">
    <cofactor evidence="19">
        <name>heme c</name>
        <dbReference type="ChEBI" id="CHEBI:61717"/>
    </cofactor>
    <text evidence="19">Binds 2 heme C groups per subunit.</text>
</comment>
<evidence type="ECO:0000256" key="6">
    <source>
        <dbReference type="ARBA" id="ARBA00022519"/>
    </source>
</evidence>
<dbReference type="InterPro" id="IPR004678">
    <property type="entry name" value="Cyt_c_oxidase_cbb3_su3"/>
</dbReference>
<evidence type="ECO:0000256" key="10">
    <source>
        <dbReference type="ARBA" id="ARBA00022723"/>
    </source>
</evidence>
<dbReference type="Pfam" id="PF13442">
    <property type="entry name" value="Cytochrome_CBB3"/>
    <property type="match status" value="2"/>
</dbReference>
<dbReference type="PRINTS" id="PR00605">
    <property type="entry name" value="CYTCHROMECIC"/>
</dbReference>
<keyword evidence="14 20" id="KW-1133">Transmembrane helix</keyword>
<keyword evidence="13 19" id="KW-0249">Electron transport</keyword>
<keyword evidence="11" id="KW-0677">Repeat</keyword>
<keyword evidence="6 19" id="KW-0997">Cell inner membrane</keyword>
<evidence type="ECO:0000256" key="13">
    <source>
        <dbReference type="ARBA" id="ARBA00022982"/>
    </source>
</evidence>
<dbReference type="Gene3D" id="1.10.760.10">
    <property type="entry name" value="Cytochrome c-like domain"/>
    <property type="match status" value="2"/>
</dbReference>
<evidence type="ECO:0000256" key="16">
    <source>
        <dbReference type="ARBA" id="ARBA00023004"/>
    </source>
</evidence>
<evidence type="ECO:0000256" key="15">
    <source>
        <dbReference type="ARBA" id="ARBA00023002"/>
    </source>
</evidence>
<dbReference type="InterPro" id="IPR036909">
    <property type="entry name" value="Cyt_c-like_dom_sf"/>
</dbReference>
<evidence type="ECO:0000313" key="23">
    <source>
        <dbReference type="Proteomes" id="UP001257914"/>
    </source>
</evidence>
<dbReference type="InterPro" id="IPR050597">
    <property type="entry name" value="Cytochrome_c_Oxidase_Subunit"/>
</dbReference>
<keyword evidence="23" id="KW-1185">Reference proteome</keyword>
<dbReference type="PROSITE" id="PS51007">
    <property type="entry name" value="CYTC"/>
    <property type="match status" value="2"/>
</dbReference>
<evidence type="ECO:0000256" key="12">
    <source>
        <dbReference type="ARBA" id="ARBA00022781"/>
    </source>
</evidence>
<dbReference type="InterPro" id="IPR038414">
    <property type="entry name" value="CcoP_N_sf"/>
</dbReference>
<evidence type="ECO:0000256" key="5">
    <source>
        <dbReference type="ARBA" id="ARBA00022475"/>
    </source>
</evidence>
<dbReference type="Proteomes" id="UP001257914">
    <property type="component" value="Unassembled WGS sequence"/>
</dbReference>
<protein>
    <recommendedName>
        <fullName evidence="19">Cbb3-type cytochrome c oxidase subunit</fullName>
    </recommendedName>
</protein>
<dbReference type="PANTHER" id="PTHR33751">
    <property type="entry name" value="CBB3-TYPE CYTOCHROME C OXIDASE SUBUNIT FIXP"/>
    <property type="match status" value="1"/>
</dbReference>
<evidence type="ECO:0000259" key="21">
    <source>
        <dbReference type="PROSITE" id="PS51007"/>
    </source>
</evidence>
<evidence type="ECO:0000256" key="14">
    <source>
        <dbReference type="ARBA" id="ARBA00022989"/>
    </source>
</evidence>
<evidence type="ECO:0000256" key="4">
    <source>
        <dbReference type="ARBA" id="ARBA00022448"/>
    </source>
</evidence>
<evidence type="ECO:0000256" key="11">
    <source>
        <dbReference type="ARBA" id="ARBA00022737"/>
    </source>
</evidence>
<evidence type="ECO:0000256" key="17">
    <source>
        <dbReference type="ARBA" id="ARBA00023065"/>
    </source>
</evidence>
<sequence length="355" mass="39140">MTEFWHWWVIILTSISIIGCFWIITINLTNYTHVGEGESMGHEFDGIEELNNPLPKWWTYMFYFILLWSIGYLIIMPGMGNWEGLSGWKSSHQGIVSLEESRTLSAKSIAEGEFVQLDQEIKRADEIYGPLFKSMADKPILDLAYSDGLCFEKNGEVYAETACVEDADGKRPQGMLEIEPFKVGQRLYLQNCALCHGSDARGSTGFPNLTDSDWLYGGTPEKIKETLMHGRVATGMAAWGPALGGEQGVKEVAQYVLKLAGRKVNDKMAEAGKAKFALCAACHGADGKGGIANGLATGAPNLTDNIWLYGGSKRAVEESIRNGRAGVMPAWKDVLGEDKVHVISSYVYRISHPNK</sequence>
<keyword evidence="4 19" id="KW-0813">Transport</keyword>
<keyword evidence="10 19" id="KW-0479">Metal-binding</keyword>
<dbReference type="PANTHER" id="PTHR33751:SF1">
    <property type="entry name" value="CBB3-TYPE CYTOCHROME C OXIDASE SUBUNIT FIXP"/>
    <property type="match status" value="1"/>
</dbReference>
<keyword evidence="9 20" id="KW-0812">Transmembrane</keyword>
<gene>
    <name evidence="22" type="ORF">RT723_01800</name>
</gene>
<evidence type="ECO:0000256" key="20">
    <source>
        <dbReference type="SAM" id="Phobius"/>
    </source>
</evidence>
<evidence type="ECO:0000313" key="22">
    <source>
        <dbReference type="EMBL" id="MDU0111761.1"/>
    </source>
</evidence>
<dbReference type="PIRSF" id="PIRSF000006">
    <property type="entry name" value="Cbb3-Cox_fixP"/>
    <property type="match status" value="1"/>
</dbReference>
<evidence type="ECO:0000256" key="9">
    <source>
        <dbReference type="ARBA" id="ARBA00022692"/>
    </source>
</evidence>
<dbReference type="InterPro" id="IPR008168">
    <property type="entry name" value="Cyt_C_IC"/>
</dbReference>
<dbReference type="EMBL" id="JAWCUA010000001">
    <property type="protein sequence ID" value="MDU0111761.1"/>
    <property type="molecule type" value="Genomic_DNA"/>
</dbReference>
<dbReference type="Pfam" id="PF14715">
    <property type="entry name" value="FixP_N"/>
    <property type="match status" value="1"/>
</dbReference>
<keyword evidence="18 19" id="KW-0472">Membrane</keyword>
<keyword evidence="7 19" id="KW-0349">Heme</keyword>
<dbReference type="SUPFAM" id="SSF46626">
    <property type="entry name" value="Cytochrome c"/>
    <property type="match status" value="2"/>
</dbReference>
<comment type="subunit">
    <text evidence="19">Component of the cbb3-type cytochrome c oxidase.</text>
</comment>
<comment type="similarity">
    <text evidence="3 19">Belongs to the CcoP / FixP family.</text>
</comment>